<accession>A0A834T1V4</accession>
<protein>
    <submittedName>
        <fullName evidence="1">Ankyrin repeat domain-containing protein 2b</fullName>
    </submittedName>
</protein>
<proteinExistence type="predicted"/>
<evidence type="ECO:0000313" key="2">
    <source>
        <dbReference type="Proteomes" id="UP000634136"/>
    </source>
</evidence>
<dbReference type="OrthoDB" id="1428542at2759"/>
<dbReference type="Proteomes" id="UP000634136">
    <property type="component" value="Unassembled WGS sequence"/>
</dbReference>
<organism evidence="1 2">
    <name type="scientific">Senna tora</name>
    <dbReference type="NCBI Taxonomy" id="362788"/>
    <lineage>
        <taxon>Eukaryota</taxon>
        <taxon>Viridiplantae</taxon>
        <taxon>Streptophyta</taxon>
        <taxon>Embryophyta</taxon>
        <taxon>Tracheophyta</taxon>
        <taxon>Spermatophyta</taxon>
        <taxon>Magnoliopsida</taxon>
        <taxon>eudicotyledons</taxon>
        <taxon>Gunneridae</taxon>
        <taxon>Pentapetalae</taxon>
        <taxon>rosids</taxon>
        <taxon>fabids</taxon>
        <taxon>Fabales</taxon>
        <taxon>Fabaceae</taxon>
        <taxon>Caesalpinioideae</taxon>
        <taxon>Cassia clade</taxon>
        <taxon>Senna</taxon>
    </lineage>
</organism>
<comment type="caution">
    <text evidence="1">The sequence shown here is derived from an EMBL/GenBank/DDBJ whole genome shotgun (WGS) entry which is preliminary data.</text>
</comment>
<dbReference type="PANTHER" id="PTHR37610">
    <property type="entry name" value="CCHC-TYPE DOMAIN-CONTAINING PROTEIN"/>
    <property type="match status" value="1"/>
</dbReference>
<dbReference type="Pfam" id="PF14223">
    <property type="entry name" value="Retrotran_gag_2"/>
    <property type="match status" value="1"/>
</dbReference>
<dbReference type="EMBL" id="JAAIUW010000010">
    <property type="protein sequence ID" value="KAF7812791.1"/>
    <property type="molecule type" value="Genomic_DNA"/>
</dbReference>
<sequence length="228" mass="26113">MDNTKATENAFPTHISMVKLDGARTYRAWSQTMLLFVKSRKLQDYLTGDKKQPSIFDANYTQWEAKNSLVSSCPINTMLPKISKPYLFLKTTKEIWTTVKQTYSRKGNDVQIFEIKNKIHSTKQKELTMTDYYSELNGRGTPGRLVGKFMADQLEITEEDNLILPGVKKIWQKLLTTKETNSGTTLSSDEIQLFRQLLSWIPPRSAHPNMCTQALQTRRGTGNGRSHD</sequence>
<name>A0A834T1V4_9FABA</name>
<dbReference type="AlphaFoldDB" id="A0A834T1V4"/>
<gene>
    <name evidence="1" type="ORF">G2W53_033767</name>
</gene>
<dbReference type="PANTHER" id="PTHR37610:SF40">
    <property type="entry name" value="OS01G0909600 PROTEIN"/>
    <property type="match status" value="1"/>
</dbReference>
<evidence type="ECO:0000313" key="1">
    <source>
        <dbReference type="EMBL" id="KAF7812791.1"/>
    </source>
</evidence>
<reference evidence="1" key="1">
    <citation type="submission" date="2020-09" db="EMBL/GenBank/DDBJ databases">
        <title>Genome-Enabled Discovery of Anthraquinone Biosynthesis in Senna tora.</title>
        <authorList>
            <person name="Kang S.-H."/>
            <person name="Pandey R.P."/>
            <person name="Lee C.-M."/>
            <person name="Sim J.-S."/>
            <person name="Jeong J.-T."/>
            <person name="Choi B.-S."/>
            <person name="Jung M."/>
            <person name="Ginzburg D."/>
            <person name="Zhao K."/>
            <person name="Won S.Y."/>
            <person name="Oh T.-J."/>
            <person name="Yu Y."/>
            <person name="Kim N.-H."/>
            <person name="Lee O.R."/>
            <person name="Lee T.-H."/>
            <person name="Bashyal P."/>
            <person name="Kim T.-S."/>
            <person name="Lee W.-H."/>
            <person name="Kawkins C."/>
            <person name="Kim C.-K."/>
            <person name="Kim J.S."/>
            <person name="Ahn B.O."/>
            <person name="Rhee S.Y."/>
            <person name="Sohng J.K."/>
        </authorList>
    </citation>
    <scope>NUCLEOTIDE SEQUENCE</scope>
    <source>
        <tissue evidence="1">Leaf</tissue>
    </source>
</reference>
<keyword evidence="2" id="KW-1185">Reference proteome</keyword>